<dbReference type="EMBL" id="CCND01000024">
    <property type="protein sequence ID" value="CDX60799.1"/>
    <property type="molecule type" value="Genomic_DNA"/>
</dbReference>
<gene>
    <name evidence="1" type="ORF">MPL1032_300027</name>
</gene>
<reference evidence="2" key="1">
    <citation type="submission" date="2014-08" db="EMBL/GenBank/DDBJ databases">
        <authorList>
            <person name="Edwards T."/>
        </authorList>
    </citation>
    <scope>NUCLEOTIDE SEQUENCE [LARGE SCALE GENOMIC DNA]</scope>
</reference>
<organism evidence="1 2">
    <name type="scientific">Mesorhizobium plurifarium</name>
    <dbReference type="NCBI Taxonomy" id="69974"/>
    <lineage>
        <taxon>Bacteria</taxon>
        <taxon>Pseudomonadati</taxon>
        <taxon>Pseudomonadota</taxon>
        <taxon>Alphaproteobacteria</taxon>
        <taxon>Hyphomicrobiales</taxon>
        <taxon>Phyllobacteriaceae</taxon>
        <taxon>Mesorhizobium</taxon>
    </lineage>
</organism>
<dbReference type="SUPFAM" id="SSF54427">
    <property type="entry name" value="NTF2-like"/>
    <property type="match status" value="1"/>
</dbReference>
<dbReference type="GO" id="GO:0030638">
    <property type="term" value="P:polyketide metabolic process"/>
    <property type="evidence" value="ECO:0007669"/>
    <property type="project" value="InterPro"/>
</dbReference>
<evidence type="ECO:0008006" key="3">
    <source>
        <dbReference type="Google" id="ProtNLM"/>
    </source>
</evidence>
<dbReference type="AlphaFoldDB" id="A0A0K2W4C5"/>
<evidence type="ECO:0000313" key="1">
    <source>
        <dbReference type="EMBL" id="CDX60799.1"/>
    </source>
</evidence>
<sequence>MMAMRGTLERMRAIDAAWNARDWAAYGDLLAEGLTAYAGGEAEPHGKHAHIEKARKFCAIVADAHVWIEPYLDLFASHDGSKSCSVARITGTVDGEVGVFPGVALPPGRRAFDVTFAVVCRWQAGRIVEQRQLLDTTLMLRQLQVHPR</sequence>
<protein>
    <recommendedName>
        <fullName evidence="3">SnoaL-like domain-containing protein</fullName>
    </recommendedName>
</protein>
<dbReference type="Pfam" id="PF07366">
    <property type="entry name" value="SnoaL"/>
    <property type="match status" value="1"/>
</dbReference>
<accession>A0A0K2W4C5</accession>
<proteinExistence type="predicted"/>
<dbReference type="InterPro" id="IPR032710">
    <property type="entry name" value="NTF2-like_dom_sf"/>
</dbReference>
<evidence type="ECO:0000313" key="2">
    <source>
        <dbReference type="Proteomes" id="UP000182888"/>
    </source>
</evidence>
<dbReference type="Proteomes" id="UP000182888">
    <property type="component" value="Unassembled WGS sequence"/>
</dbReference>
<dbReference type="Gene3D" id="3.10.450.50">
    <property type="match status" value="1"/>
</dbReference>
<name>A0A0K2W4C5_MESPL</name>
<dbReference type="InterPro" id="IPR009959">
    <property type="entry name" value="Cyclase_SnoaL-like"/>
</dbReference>